<dbReference type="GO" id="GO:0015031">
    <property type="term" value="P:protein transport"/>
    <property type="evidence" value="ECO:0007669"/>
    <property type="project" value="UniProtKB-KW"/>
</dbReference>
<dbReference type="KEGG" id="zpl:ZBT109_1586"/>
<accession>A0A348HFE1</accession>
<keyword evidence="5" id="KW-0813">Transport</keyword>
<dbReference type="RefSeq" id="WP_051523941.1">
    <property type="nucleotide sequence ID" value="NZ_AP018933.1"/>
</dbReference>
<reference evidence="12 13" key="1">
    <citation type="submission" date="2018-09" db="EMBL/GenBank/DDBJ databases">
        <title>Zymobacter palmae IAM14233 (=T109) whole genome analysis.</title>
        <authorList>
            <person name="Yanase H."/>
        </authorList>
    </citation>
    <scope>NUCLEOTIDE SEQUENCE [LARGE SCALE GENOMIC DNA]</scope>
    <source>
        <strain evidence="12 13">IAM14233</strain>
    </source>
</reference>
<feature type="region of interest" description="Disordered" evidence="10">
    <location>
        <begin position="1"/>
        <end position="75"/>
    </location>
</feature>
<evidence type="ECO:0000313" key="12">
    <source>
        <dbReference type="EMBL" id="BBG30343.1"/>
    </source>
</evidence>
<keyword evidence="7" id="KW-1005">Bacterial flagellum biogenesis</keyword>
<comment type="subcellular location">
    <subcellularLocation>
        <location evidence="2">Cytoplasm</location>
    </subcellularLocation>
</comment>
<dbReference type="InterPro" id="IPR051472">
    <property type="entry name" value="T3SS_Stator/FliH"/>
</dbReference>
<sequence>MSESARILAQHAQKDSLTTSWHRWDMKPLDLAEDEKERHSRTNRASNNGAASDTPPDQTPAPETLADRIPDPNEERAIDMRRQLFEIAKKEAEDRAWKAAYEAGYQAGFDSGEQDARSRAEAALDARLAGHIEHIEVLIRQFRHALHDYSQRQTQAVTELALETGRQLAGEALTLRPEQIVADVDAMLEEEGHTADVLRIYLHPDDYTLVHDHLQDTLKQTGWQLRSDHQLARGDCRLETEQQTTLSTHAERWQRLMHAVHLKED</sequence>
<dbReference type="PANTHER" id="PTHR34982">
    <property type="entry name" value="YOP PROTEINS TRANSLOCATION PROTEIN L"/>
    <property type="match status" value="1"/>
</dbReference>
<dbReference type="OrthoDB" id="6415116at2"/>
<evidence type="ECO:0000256" key="10">
    <source>
        <dbReference type="SAM" id="MobiDB-lite"/>
    </source>
</evidence>
<keyword evidence="8" id="KW-0653">Protein transport</keyword>
<dbReference type="GO" id="GO:0044781">
    <property type="term" value="P:bacterial-type flagellum organization"/>
    <property type="evidence" value="ECO:0007669"/>
    <property type="project" value="UniProtKB-KW"/>
</dbReference>
<dbReference type="InterPro" id="IPR000563">
    <property type="entry name" value="Flag_FliH"/>
</dbReference>
<dbReference type="GO" id="GO:0071973">
    <property type="term" value="P:bacterial-type flagellum-dependent cell motility"/>
    <property type="evidence" value="ECO:0007669"/>
    <property type="project" value="InterPro"/>
</dbReference>
<keyword evidence="9" id="KW-1006">Bacterial flagellum protein export</keyword>
<dbReference type="GO" id="GO:0005829">
    <property type="term" value="C:cytosol"/>
    <property type="evidence" value="ECO:0007669"/>
    <property type="project" value="TreeGrafter"/>
</dbReference>
<evidence type="ECO:0000256" key="8">
    <source>
        <dbReference type="ARBA" id="ARBA00022927"/>
    </source>
</evidence>
<dbReference type="InterPro" id="IPR018035">
    <property type="entry name" value="Flagellar_FliH/T3SS_HrpE"/>
</dbReference>
<keyword evidence="12" id="KW-0966">Cell projection</keyword>
<evidence type="ECO:0000256" key="6">
    <source>
        <dbReference type="ARBA" id="ARBA00022490"/>
    </source>
</evidence>
<evidence type="ECO:0000256" key="7">
    <source>
        <dbReference type="ARBA" id="ARBA00022795"/>
    </source>
</evidence>
<dbReference type="Pfam" id="PF02108">
    <property type="entry name" value="FliH"/>
    <property type="match status" value="1"/>
</dbReference>
<dbReference type="PRINTS" id="PR01003">
    <property type="entry name" value="FLGFLIH"/>
</dbReference>
<evidence type="ECO:0000259" key="11">
    <source>
        <dbReference type="Pfam" id="PF02108"/>
    </source>
</evidence>
<dbReference type="STRING" id="1123510.GCA_000620025_02512"/>
<name>A0A348HFE1_9GAMM</name>
<dbReference type="GO" id="GO:0009288">
    <property type="term" value="C:bacterial-type flagellum"/>
    <property type="evidence" value="ECO:0007669"/>
    <property type="project" value="InterPro"/>
</dbReference>
<dbReference type="PANTHER" id="PTHR34982:SF1">
    <property type="entry name" value="FLAGELLAR ASSEMBLY PROTEIN FLIH"/>
    <property type="match status" value="1"/>
</dbReference>
<evidence type="ECO:0000256" key="1">
    <source>
        <dbReference type="ARBA" id="ARBA00003041"/>
    </source>
</evidence>
<feature type="compositionally biased region" description="Basic and acidic residues" evidence="10">
    <location>
        <begin position="22"/>
        <end position="40"/>
    </location>
</feature>
<gene>
    <name evidence="12" type="ORF">ZBT109_1586</name>
</gene>
<feature type="domain" description="Flagellar assembly protein FliH/Type III secretion system HrpE" evidence="11">
    <location>
        <begin position="131"/>
        <end position="256"/>
    </location>
</feature>
<evidence type="ECO:0000256" key="5">
    <source>
        <dbReference type="ARBA" id="ARBA00022448"/>
    </source>
</evidence>
<evidence type="ECO:0000256" key="9">
    <source>
        <dbReference type="ARBA" id="ARBA00023225"/>
    </source>
</evidence>
<dbReference type="Proteomes" id="UP000267342">
    <property type="component" value="Chromosome"/>
</dbReference>
<keyword evidence="12" id="KW-0969">Cilium</keyword>
<evidence type="ECO:0000256" key="2">
    <source>
        <dbReference type="ARBA" id="ARBA00004496"/>
    </source>
</evidence>
<comment type="function">
    <text evidence="1">Needed for flagellar regrowth and assembly.</text>
</comment>
<proteinExistence type="inferred from homology"/>
<keyword evidence="13" id="KW-1185">Reference proteome</keyword>
<organism evidence="12 13">
    <name type="scientific">Zymobacter palmae</name>
    <dbReference type="NCBI Taxonomy" id="33074"/>
    <lineage>
        <taxon>Bacteria</taxon>
        <taxon>Pseudomonadati</taxon>
        <taxon>Pseudomonadota</taxon>
        <taxon>Gammaproteobacteria</taxon>
        <taxon>Oceanospirillales</taxon>
        <taxon>Halomonadaceae</taxon>
        <taxon>Zymobacter group</taxon>
        <taxon>Zymobacter</taxon>
    </lineage>
</organism>
<evidence type="ECO:0000256" key="3">
    <source>
        <dbReference type="ARBA" id="ARBA00006602"/>
    </source>
</evidence>
<keyword evidence="12" id="KW-0282">Flagellum</keyword>
<feature type="compositionally biased region" description="Basic and acidic residues" evidence="10">
    <location>
        <begin position="65"/>
        <end position="75"/>
    </location>
</feature>
<comment type="similarity">
    <text evidence="3">Belongs to the FliH family.</text>
</comment>
<evidence type="ECO:0000256" key="4">
    <source>
        <dbReference type="ARBA" id="ARBA00016507"/>
    </source>
</evidence>
<dbReference type="AlphaFoldDB" id="A0A348HFE1"/>
<dbReference type="GO" id="GO:0003774">
    <property type="term" value="F:cytoskeletal motor activity"/>
    <property type="evidence" value="ECO:0007669"/>
    <property type="project" value="InterPro"/>
</dbReference>
<dbReference type="EMBL" id="AP018933">
    <property type="protein sequence ID" value="BBG30343.1"/>
    <property type="molecule type" value="Genomic_DNA"/>
</dbReference>
<evidence type="ECO:0000313" key="13">
    <source>
        <dbReference type="Proteomes" id="UP000267342"/>
    </source>
</evidence>
<protein>
    <recommendedName>
        <fullName evidence="4">Flagellar assembly protein FliH</fullName>
    </recommendedName>
</protein>
<keyword evidence="6" id="KW-0963">Cytoplasm</keyword>